<feature type="region of interest" description="Disordered" evidence="1">
    <location>
        <begin position="110"/>
        <end position="186"/>
    </location>
</feature>
<evidence type="ECO:0000256" key="2">
    <source>
        <dbReference type="SAM" id="Phobius"/>
    </source>
</evidence>
<keyword evidence="2" id="KW-0812">Transmembrane</keyword>
<dbReference type="Proteomes" id="UP001223144">
    <property type="component" value="Unassembled WGS sequence"/>
</dbReference>
<gene>
    <name evidence="3" type="ORF">QCN29_35910</name>
</gene>
<dbReference type="RefSeq" id="WP_279933444.1">
    <property type="nucleotide sequence ID" value="NZ_JARWBG010000101.1"/>
</dbReference>
<dbReference type="EMBL" id="JARWBG010000101">
    <property type="protein sequence ID" value="MDH2394035.1"/>
    <property type="molecule type" value="Genomic_DNA"/>
</dbReference>
<sequence length="186" mass="18794">MDYCQPCRRHLNGALACAGCGTPAEELHRRTGDIGEPESDQVFELSEAPEPSGDGRQGGHRRAHRDAARRRRPNGRRARKRRGRKAVIGTFGLALAAGALSLAELATEYGDDGPADLVKEKASYESETAPLPSEPDGDPDAPAPPTGPAVASSGPPEPSASGGPGAGGPTGPGTGTTGPAVAGGGE</sequence>
<protein>
    <recommendedName>
        <fullName evidence="5">Zinc ribbon domain-containing protein</fullName>
    </recommendedName>
</protein>
<evidence type="ECO:0000313" key="3">
    <source>
        <dbReference type="EMBL" id="MDH2394035.1"/>
    </source>
</evidence>
<name>A0ABT6HZE0_9ACTN</name>
<proteinExistence type="predicted"/>
<organism evidence="3 4">
    <name type="scientific">Streptomyces chengmaiensis</name>
    <dbReference type="NCBI Taxonomy" id="3040919"/>
    <lineage>
        <taxon>Bacteria</taxon>
        <taxon>Bacillati</taxon>
        <taxon>Actinomycetota</taxon>
        <taxon>Actinomycetes</taxon>
        <taxon>Kitasatosporales</taxon>
        <taxon>Streptomycetaceae</taxon>
        <taxon>Streptomyces</taxon>
    </lineage>
</organism>
<feature type="compositionally biased region" description="Gly residues" evidence="1">
    <location>
        <begin position="162"/>
        <end position="186"/>
    </location>
</feature>
<accession>A0ABT6HZE0</accession>
<evidence type="ECO:0008006" key="5">
    <source>
        <dbReference type="Google" id="ProtNLM"/>
    </source>
</evidence>
<feature type="region of interest" description="Disordered" evidence="1">
    <location>
        <begin position="26"/>
        <end position="88"/>
    </location>
</feature>
<feature type="non-terminal residue" evidence="3">
    <location>
        <position position="186"/>
    </location>
</feature>
<evidence type="ECO:0000313" key="4">
    <source>
        <dbReference type="Proteomes" id="UP001223144"/>
    </source>
</evidence>
<evidence type="ECO:0000256" key="1">
    <source>
        <dbReference type="SAM" id="MobiDB-lite"/>
    </source>
</evidence>
<keyword evidence="2" id="KW-0472">Membrane</keyword>
<feature type="transmembrane region" description="Helical" evidence="2">
    <location>
        <begin position="86"/>
        <end position="103"/>
    </location>
</feature>
<keyword evidence="4" id="KW-1185">Reference proteome</keyword>
<feature type="compositionally biased region" description="Basic residues" evidence="1">
    <location>
        <begin position="58"/>
        <end position="85"/>
    </location>
</feature>
<comment type="caution">
    <text evidence="3">The sequence shown here is derived from an EMBL/GenBank/DDBJ whole genome shotgun (WGS) entry which is preliminary data.</text>
</comment>
<reference evidence="3 4" key="1">
    <citation type="submission" date="2023-04" db="EMBL/GenBank/DDBJ databases">
        <title>Streptomyces chengmaiensis sp. nov. isolated from the stem of mangrove plant in Hainan.</title>
        <authorList>
            <person name="Huang X."/>
            <person name="Zhou S."/>
            <person name="Chu X."/>
            <person name="Xie Y."/>
            <person name="Lin Y."/>
        </authorList>
    </citation>
    <scope>NUCLEOTIDE SEQUENCE [LARGE SCALE GENOMIC DNA]</scope>
    <source>
        <strain evidence="3 4">HNM0663</strain>
    </source>
</reference>
<keyword evidence="2" id="KW-1133">Transmembrane helix</keyword>